<dbReference type="InterPro" id="IPR029044">
    <property type="entry name" value="Nucleotide-diphossugar_trans"/>
</dbReference>
<dbReference type="KEGG" id="pbf:CFX0092_A1299"/>
<feature type="domain" description="Glycosyltransferase 2-like" evidence="1">
    <location>
        <begin position="9"/>
        <end position="170"/>
    </location>
</feature>
<accession>A0A170PFG7</accession>
<sequence>MSKDMKKLSVIICCYNEQATIRDVIARTSAVDLGPGWTREILVVDNYSTDGTREILRQLDTPDVRVIFHERNMGKGMSIRTGIANMTGDYLIIQDADAEYDPAEHARFCRKADETGAAAIFGSRVLGGDVKYKYAHAYLGVRVLTAMTNLLFGGHLTDVATATKMVRGDLAKSLNLTTTDFNLDFELPNKILLAGHDIIEIPISYNPRTYAEGKKIKASDGLRAMVTMMRDRLGMTPVFKPGQPGVNRIVGDTL</sequence>
<protein>
    <submittedName>
        <fullName evidence="2">Glycosyl transferase family 2</fullName>
    </submittedName>
</protein>
<dbReference type="GO" id="GO:0016740">
    <property type="term" value="F:transferase activity"/>
    <property type="evidence" value="ECO:0007669"/>
    <property type="project" value="UniProtKB-KW"/>
</dbReference>
<evidence type="ECO:0000259" key="1">
    <source>
        <dbReference type="Pfam" id="PF00535"/>
    </source>
</evidence>
<proteinExistence type="predicted"/>
<dbReference type="Gene3D" id="3.90.550.10">
    <property type="entry name" value="Spore Coat Polysaccharide Biosynthesis Protein SpsA, Chain A"/>
    <property type="match status" value="1"/>
</dbReference>
<dbReference type="EMBL" id="LN890655">
    <property type="protein sequence ID" value="CUS03177.2"/>
    <property type="molecule type" value="Genomic_DNA"/>
</dbReference>
<dbReference type="PANTHER" id="PTHR48090:SF7">
    <property type="entry name" value="RFBJ PROTEIN"/>
    <property type="match status" value="1"/>
</dbReference>
<dbReference type="SUPFAM" id="SSF53448">
    <property type="entry name" value="Nucleotide-diphospho-sugar transferases"/>
    <property type="match status" value="1"/>
</dbReference>
<dbReference type="Proteomes" id="UP000215027">
    <property type="component" value="Chromosome I"/>
</dbReference>
<gene>
    <name evidence="2" type="ORF">CFX0092_A1299</name>
</gene>
<dbReference type="AlphaFoldDB" id="A0A170PFG7"/>
<evidence type="ECO:0000313" key="2">
    <source>
        <dbReference type="EMBL" id="CUS03177.2"/>
    </source>
</evidence>
<dbReference type="PANTHER" id="PTHR48090">
    <property type="entry name" value="UNDECAPRENYL-PHOSPHATE 4-DEOXY-4-FORMAMIDO-L-ARABINOSE TRANSFERASE-RELATED"/>
    <property type="match status" value="1"/>
</dbReference>
<evidence type="ECO:0000313" key="3">
    <source>
        <dbReference type="Proteomes" id="UP000215027"/>
    </source>
</evidence>
<dbReference type="InterPro" id="IPR050256">
    <property type="entry name" value="Glycosyltransferase_2"/>
</dbReference>
<dbReference type="CDD" id="cd04179">
    <property type="entry name" value="DPM_DPG-synthase_like"/>
    <property type="match status" value="1"/>
</dbReference>
<dbReference type="InterPro" id="IPR001173">
    <property type="entry name" value="Glyco_trans_2-like"/>
</dbReference>
<keyword evidence="3" id="KW-1185">Reference proteome</keyword>
<dbReference type="Pfam" id="PF00535">
    <property type="entry name" value="Glycos_transf_2"/>
    <property type="match status" value="1"/>
</dbReference>
<organism evidence="2 3">
    <name type="scientific">Candidatus Promineifilum breve</name>
    <dbReference type="NCBI Taxonomy" id="1806508"/>
    <lineage>
        <taxon>Bacteria</taxon>
        <taxon>Bacillati</taxon>
        <taxon>Chloroflexota</taxon>
        <taxon>Ardenticatenia</taxon>
        <taxon>Candidatus Promineifilales</taxon>
        <taxon>Candidatus Promineifilaceae</taxon>
        <taxon>Candidatus Promineifilum</taxon>
    </lineage>
</organism>
<name>A0A170PFG7_9CHLR</name>
<reference evidence="2" key="1">
    <citation type="submission" date="2016-01" db="EMBL/GenBank/DDBJ databases">
        <authorList>
            <person name="Mcilroy J.S."/>
            <person name="Karst M S."/>
            <person name="Albertsen M."/>
        </authorList>
    </citation>
    <scope>NUCLEOTIDE SEQUENCE</scope>
    <source>
        <strain evidence="2">Cfx-K</strain>
    </source>
</reference>
<keyword evidence="2" id="KW-0808">Transferase</keyword>